<evidence type="ECO:0000313" key="4">
    <source>
        <dbReference type="EMBL" id="SNC65549.1"/>
    </source>
</evidence>
<feature type="domain" description="ABC-type glycine betaine transport system substrate-binding" evidence="3">
    <location>
        <begin position="39"/>
        <end position="298"/>
    </location>
</feature>
<dbReference type="EMBL" id="FYEZ01000001">
    <property type="protein sequence ID" value="SNC65549.1"/>
    <property type="molecule type" value="Genomic_DNA"/>
</dbReference>
<feature type="chain" id="PRO_5038522716" evidence="2">
    <location>
        <begin position="20"/>
        <end position="300"/>
    </location>
</feature>
<evidence type="ECO:0000313" key="5">
    <source>
        <dbReference type="Proteomes" id="UP000198122"/>
    </source>
</evidence>
<dbReference type="InterPro" id="IPR007210">
    <property type="entry name" value="ABC_Gly_betaine_transp_sub-bd"/>
</dbReference>
<organism evidence="4 5">
    <name type="scientific">Kytococcus aerolatus</name>
    <dbReference type="NCBI Taxonomy" id="592308"/>
    <lineage>
        <taxon>Bacteria</taxon>
        <taxon>Bacillati</taxon>
        <taxon>Actinomycetota</taxon>
        <taxon>Actinomycetes</taxon>
        <taxon>Micrococcales</taxon>
        <taxon>Kytococcaceae</taxon>
        <taxon>Kytococcus</taxon>
    </lineage>
</organism>
<gene>
    <name evidence="4" type="ORF">SAMN05445756_1359</name>
</gene>
<evidence type="ECO:0000259" key="3">
    <source>
        <dbReference type="Pfam" id="PF04069"/>
    </source>
</evidence>
<dbReference type="SUPFAM" id="SSF53850">
    <property type="entry name" value="Periplasmic binding protein-like II"/>
    <property type="match status" value="1"/>
</dbReference>
<dbReference type="AlphaFoldDB" id="A0A212THM5"/>
<dbReference type="Gene3D" id="3.40.190.120">
    <property type="entry name" value="Osmoprotection protein (prox), domain 2"/>
    <property type="match status" value="1"/>
</dbReference>
<reference evidence="4 5" key="1">
    <citation type="submission" date="2017-06" db="EMBL/GenBank/DDBJ databases">
        <authorList>
            <person name="Kim H.J."/>
            <person name="Triplett B.A."/>
        </authorList>
    </citation>
    <scope>NUCLEOTIDE SEQUENCE [LARGE SCALE GENOMIC DNA]</scope>
    <source>
        <strain evidence="4 5">DSM 22179</strain>
    </source>
</reference>
<proteinExistence type="predicted"/>
<dbReference type="CDD" id="cd13606">
    <property type="entry name" value="PBP2_ProX_like"/>
    <property type="match status" value="1"/>
</dbReference>
<evidence type="ECO:0000256" key="2">
    <source>
        <dbReference type="SAM" id="SignalP"/>
    </source>
</evidence>
<dbReference type="Pfam" id="PF04069">
    <property type="entry name" value="OpuAC"/>
    <property type="match status" value="1"/>
</dbReference>
<dbReference type="RefSeq" id="WP_088818206.1">
    <property type="nucleotide sequence ID" value="NZ_FYEZ01000001.1"/>
</dbReference>
<dbReference type="GO" id="GO:0022857">
    <property type="term" value="F:transmembrane transporter activity"/>
    <property type="evidence" value="ECO:0007669"/>
    <property type="project" value="InterPro"/>
</dbReference>
<name>A0A212THM5_9MICO</name>
<evidence type="ECO:0000256" key="1">
    <source>
        <dbReference type="SAM" id="MobiDB-lite"/>
    </source>
</evidence>
<dbReference type="Gene3D" id="3.40.190.10">
    <property type="entry name" value="Periplasmic binding protein-like II"/>
    <property type="match status" value="1"/>
</dbReference>
<feature type="signal peptide" evidence="2">
    <location>
        <begin position="1"/>
        <end position="19"/>
    </location>
</feature>
<sequence length="300" mass="31943">MRPTRSLAALATVSALTLAACGGDPTQDPSATEEGDASKVTIGSGNFTESTILAEVYAKALQDDGVEVEKKLEIGSRETYLPALQDGSIDLIPEYIGTLATYFDKELAVTDADEVYAALEKSLPEGLEVLEYSEAENADNVVVTRATADDQGLEKISDLEGKAGDMTLGGPPEWKERAQGVPGLKKVYGLEFAKFRELSAGGNVTAQALENGQIDAANIFTTDPSIVQKDFVILEDDKDLFSAQNVVPLLSSEVADDTVSESLNKVSSELTAEDLAQMQIDVTDGKTPEEVASAWVEENL</sequence>
<protein>
    <submittedName>
        <fullName evidence="4">Osmoprotectant transport system substrate-binding protein</fullName>
    </submittedName>
</protein>
<dbReference type="PROSITE" id="PS51257">
    <property type="entry name" value="PROKAR_LIPOPROTEIN"/>
    <property type="match status" value="1"/>
</dbReference>
<accession>A0A212THM5</accession>
<keyword evidence="5" id="KW-1185">Reference proteome</keyword>
<dbReference type="Proteomes" id="UP000198122">
    <property type="component" value="Unassembled WGS sequence"/>
</dbReference>
<feature type="region of interest" description="Disordered" evidence="1">
    <location>
        <begin position="22"/>
        <end position="41"/>
    </location>
</feature>
<keyword evidence="2" id="KW-0732">Signal</keyword>
<dbReference type="GO" id="GO:0043190">
    <property type="term" value="C:ATP-binding cassette (ABC) transporter complex"/>
    <property type="evidence" value="ECO:0007669"/>
    <property type="project" value="InterPro"/>
</dbReference>
<dbReference type="OrthoDB" id="9781705at2"/>